<dbReference type="AlphaFoldDB" id="A0A3D8QNU1"/>
<dbReference type="Pfam" id="PF06985">
    <property type="entry name" value="HET"/>
    <property type="match status" value="1"/>
</dbReference>
<dbReference type="OrthoDB" id="674604at2759"/>
<reference evidence="3 4" key="1">
    <citation type="journal article" date="2018" name="IMA Fungus">
        <title>IMA Genome-F 9: Draft genome sequence of Annulohypoxylon stygium, Aspergillus mulundensis, Berkeleyomyces basicola (syn. Thielaviopsis basicola), Ceratocystis smalleyi, two Cercospora beticola strains, Coleophoma cylindrospora, Fusarium fracticaudum, Phialophora cf. hyalina, and Morchella septimelata.</title>
        <authorList>
            <person name="Wingfield B.D."/>
            <person name="Bills G.F."/>
            <person name="Dong Y."/>
            <person name="Huang W."/>
            <person name="Nel W.J."/>
            <person name="Swalarsk-Parry B.S."/>
            <person name="Vaghefi N."/>
            <person name="Wilken P.M."/>
            <person name="An Z."/>
            <person name="de Beer Z.W."/>
            <person name="De Vos L."/>
            <person name="Chen L."/>
            <person name="Duong T.A."/>
            <person name="Gao Y."/>
            <person name="Hammerbacher A."/>
            <person name="Kikkert J.R."/>
            <person name="Li Y."/>
            <person name="Li H."/>
            <person name="Li K."/>
            <person name="Li Q."/>
            <person name="Liu X."/>
            <person name="Ma X."/>
            <person name="Naidoo K."/>
            <person name="Pethybridge S.J."/>
            <person name="Sun J."/>
            <person name="Steenkamp E.T."/>
            <person name="van der Nest M.A."/>
            <person name="van Wyk S."/>
            <person name="Wingfield M.J."/>
            <person name="Xiong C."/>
            <person name="Yue Q."/>
            <person name="Zhang X."/>
        </authorList>
    </citation>
    <scope>NUCLEOTIDE SEQUENCE [LARGE SCALE GENOMIC DNA]</scope>
    <source>
        <strain evidence="3 4">BP6252</strain>
    </source>
</reference>
<gene>
    <name evidence="3" type="ORF">BP6252_11002</name>
</gene>
<dbReference type="EMBL" id="PDLM01000013">
    <property type="protein sequence ID" value="RDW63457.1"/>
    <property type="molecule type" value="Genomic_DNA"/>
</dbReference>
<dbReference type="STRING" id="1849047.A0A3D8QNU1"/>
<dbReference type="PANTHER" id="PTHR10622:SF10">
    <property type="entry name" value="HET DOMAIN-CONTAINING PROTEIN"/>
    <property type="match status" value="1"/>
</dbReference>
<evidence type="ECO:0000313" key="4">
    <source>
        <dbReference type="Proteomes" id="UP000256645"/>
    </source>
</evidence>
<dbReference type="InterPro" id="IPR058525">
    <property type="entry name" value="DUF8212"/>
</dbReference>
<dbReference type="PANTHER" id="PTHR10622">
    <property type="entry name" value="HET DOMAIN-CONTAINING PROTEIN"/>
    <property type="match status" value="1"/>
</dbReference>
<protein>
    <submittedName>
        <fullName evidence="3">Uncharacterized protein</fullName>
    </submittedName>
</protein>
<dbReference type="Proteomes" id="UP000256645">
    <property type="component" value="Unassembled WGS sequence"/>
</dbReference>
<dbReference type="InterPro" id="IPR010730">
    <property type="entry name" value="HET"/>
</dbReference>
<accession>A0A3D8QNU1</accession>
<feature type="domain" description="DUF8212" evidence="2">
    <location>
        <begin position="215"/>
        <end position="252"/>
    </location>
</feature>
<name>A0A3D8QNU1_9HELO</name>
<keyword evidence="4" id="KW-1185">Reference proteome</keyword>
<evidence type="ECO:0000313" key="3">
    <source>
        <dbReference type="EMBL" id="RDW63457.1"/>
    </source>
</evidence>
<dbReference type="Pfam" id="PF26640">
    <property type="entry name" value="DUF8212"/>
    <property type="match status" value="1"/>
</dbReference>
<evidence type="ECO:0000259" key="2">
    <source>
        <dbReference type="Pfam" id="PF26640"/>
    </source>
</evidence>
<feature type="domain" description="Heterokaryon incompatibility" evidence="1">
    <location>
        <begin position="14"/>
        <end position="102"/>
    </location>
</feature>
<sequence>MQILELFSKDILPYVILSHTWGNDEVAFHDMRNGEARSKQGFIKIARCCEEAVKDGIEYAWIDTCCIDKSSSSELSEVINSMFQWYRHAEKWYAYLSDLSSQLSKEDIEKSLPSCKCFTRGWTLQELIAPKELIFFAQDWTPRGDRSHWAAIISAATLIHEAVLTGSVQKVRTFSVAQKFSWASNRHTTREEDMAYCLMGLFGVHMPLLYGEGSQAFIRLQEEIMKKSDDQTIFAWSQIDMDHQYRGLLASSPIEFEQCTDIVPFRNWKSSQSYENTNAGIRLTPSLLRTQNETLFFMSLQCYDQRAPERMLGIDLVKLSPTGDQYARIHDLQYHMGIGCEFLERQTIFIRNDVIHPEAHNFIETGKFIRFHISVTGHESSHQITHAWPPDQWVQHHQMLTPPNWFDASKPKSNRPDPGLFNWSWHAALLLSSSATRDTFFSEDEKLIVVIGYNGREDQCWCQVDFGSSEDLEDVWTKTPYSGTTRMSCSLGMDANSRAPSVHVTLLGPDGATYPESVTASLDGQPFITLIQID</sequence>
<proteinExistence type="predicted"/>
<organism evidence="3 4">
    <name type="scientific">Coleophoma cylindrospora</name>
    <dbReference type="NCBI Taxonomy" id="1849047"/>
    <lineage>
        <taxon>Eukaryota</taxon>
        <taxon>Fungi</taxon>
        <taxon>Dikarya</taxon>
        <taxon>Ascomycota</taxon>
        <taxon>Pezizomycotina</taxon>
        <taxon>Leotiomycetes</taxon>
        <taxon>Helotiales</taxon>
        <taxon>Dermateaceae</taxon>
        <taxon>Coleophoma</taxon>
    </lineage>
</organism>
<evidence type="ECO:0000259" key="1">
    <source>
        <dbReference type="Pfam" id="PF06985"/>
    </source>
</evidence>
<comment type="caution">
    <text evidence="3">The sequence shown here is derived from an EMBL/GenBank/DDBJ whole genome shotgun (WGS) entry which is preliminary data.</text>
</comment>